<gene>
    <name evidence="1" type="ORF">I4F81_006005</name>
</gene>
<organism evidence="1 2">
    <name type="scientific">Pyropia yezoensis</name>
    <name type="common">Susabi-nori</name>
    <name type="synonym">Porphyra yezoensis</name>
    <dbReference type="NCBI Taxonomy" id="2788"/>
    <lineage>
        <taxon>Eukaryota</taxon>
        <taxon>Rhodophyta</taxon>
        <taxon>Bangiophyceae</taxon>
        <taxon>Bangiales</taxon>
        <taxon>Bangiaceae</taxon>
        <taxon>Pyropia</taxon>
    </lineage>
</organism>
<accession>A0ACC3BZF0</accession>
<dbReference type="Proteomes" id="UP000798662">
    <property type="component" value="Chromosome 2"/>
</dbReference>
<keyword evidence="2" id="KW-1185">Reference proteome</keyword>
<name>A0ACC3BZF0_PYRYE</name>
<protein>
    <submittedName>
        <fullName evidence="1">Uncharacterized protein</fullName>
    </submittedName>
</protein>
<evidence type="ECO:0000313" key="2">
    <source>
        <dbReference type="Proteomes" id="UP000798662"/>
    </source>
</evidence>
<sequence length="332" mass="32727">MRLPIPSPSAPPSALVAAAIAAGRLAAAPAQAAALPALDALYGALPAAAAAAASHRAAVVEWQAAMAAAAAASAARRRWRWRRGPPPSDAAPATTAVAVAPAAGTASRIEHRRETLLGRAADALVATGVVGVGLPPPHPPVPPVPPRGLALVGGVGAGKTLLMDAFVAAAAGVPGVRVRRLHTAELLAGVYARLRWWDAATHADRAAAGVGSPTEAAAAVALWGGGADGGSCAARDLSLGGDRLDCSPADAVGRVVPGWPEGLADGWTSGGSGFDDSLPPAAARVLCVDEVAVPDVGTRVVLGGVLRSLVGGGVVLVFTANRGVAEMDRSGH</sequence>
<comment type="caution">
    <text evidence="1">The sequence shown here is derived from an EMBL/GenBank/DDBJ whole genome shotgun (WGS) entry which is preliminary data.</text>
</comment>
<evidence type="ECO:0000313" key="1">
    <source>
        <dbReference type="EMBL" id="KAK1863449.1"/>
    </source>
</evidence>
<reference evidence="1" key="1">
    <citation type="submission" date="2019-11" db="EMBL/GenBank/DDBJ databases">
        <title>Nori genome reveals adaptations in red seaweeds to the harsh intertidal environment.</title>
        <authorList>
            <person name="Wang D."/>
            <person name="Mao Y."/>
        </authorList>
    </citation>
    <scope>NUCLEOTIDE SEQUENCE</scope>
    <source>
        <tissue evidence="1">Gametophyte</tissue>
    </source>
</reference>
<dbReference type="EMBL" id="CM020619">
    <property type="protein sequence ID" value="KAK1863449.1"/>
    <property type="molecule type" value="Genomic_DNA"/>
</dbReference>
<proteinExistence type="predicted"/>